<keyword evidence="3" id="KW-1185">Reference proteome</keyword>
<gene>
    <name evidence="2" type="ORF">G2W53_000976</name>
</gene>
<comment type="caution">
    <text evidence="2">The sequence shown here is derived from an EMBL/GenBank/DDBJ whole genome shotgun (WGS) entry which is preliminary data.</text>
</comment>
<accession>A0A834XHK6</accession>
<dbReference type="EMBL" id="JAAIUW010000001">
    <property type="protein sequence ID" value="KAF7844071.1"/>
    <property type="molecule type" value="Genomic_DNA"/>
</dbReference>
<proteinExistence type="predicted"/>
<evidence type="ECO:0000313" key="2">
    <source>
        <dbReference type="EMBL" id="KAF7844071.1"/>
    </source>
</evidence>
<dbReference type="InterPro" id="IPR018487">
    <property type="entry name" value="Hemopexin-like_repeat"/>
</dbReference>
<protein>
    <submittedName>
        <fullName evidence="2">Uncharacterized protein</fullName>
    </submittedName>
</protein>
<dbReference type="PROSITE" id="PS51642">
    <property type="entry name" value="HEMOPEXIN_2"/>
    <property type="match status" value="1"/>
</dbReference>
<evidence type="ECO:0000256" key="1">
    <source>
        <dbReference type="PROSITE-ProRule" id="PRU01011"/>
    </source>
</evidence>
<dbReference type="AlphaFoldDB" id="A0A834XHK6"/>
<dbReference type="Proteomes" id="UP000634136">
    <property type="component" value="Unassembled WGS sequence"/>
</dbReference>
<evidence type="ECO:0000313" key="3">
    <source>
        <dbReference type="Proteomes" id="UP000634136"/>
    </source>
</evidence>
<feature type="repeat" description="Hemopexin" evidence="1">
    <location>
        <begin position="61"/>
        <end position="116"/>
    </location>
</feature>
<sequence>MPCYLDLKFRCPSALPIPSVSMTRSLDLRFQGGLSVLPIPGVSLPRSLDLRIQVSQCPTNPGGVDAPFLGFKNSGVPCFFNQSRFYEKWVPLLHGGHEDELRETGPNRIKKVFPECFPFERVPNWPIPDHAMVHWSTSSLATNRTSLLKEGFGIDNLDSPIDSDGLP</sequence>
<reference evidence="2" key="1">
    <citation type="submission" date="2020-09" db="EMBL/GenBank/DDBJ databases">
        <title>Genome-Enabled Discovery of Anthraquinone Biosynthesis in Senna tora.</title>
        <authorList>
            <person name="Kang S.-H."/>
            <person name="Pandey R.P."/>
            <person name="Lee C.-M."/>
            <person name="Sim J.-S."/>
            <person name="Jeong J.-T."/>
            <person name="Choi B.-S."/>
            <person name="Jung M."/>
            <person name="Ginzburg D."/>
            <person name="Zhao K."/>
            <person name="Won S.Y."/>
            <person name="Oh T.-J."/>
            <person name="Yu Y."/>
            <person name="Kim N.-H."/>
            <person name="Lee O.R."/>
            <person name="Lee T.-H."/>
            <person name="Bashyal P."/>
            <person name="Kim T.-S."/>
            <person name="Lee W.-H."/>
            <person name="Kawkins C."/>
            <person name="Kim C.-K."/>
            <person name="Kim J.S."/>
            <person name="Ahn B.O."/>
            <person name="Rhee S.Y."/>
            <person name="Sohng J.K."/>
        </authorList>
    </citation>
    <scope>NUCLEOTIDE SEQUENCE</scope>
    <source>
        <tissue evidence="2">Leaf</tissue>
    </source>
</reference>
<organism evidence="2 3">
    <name type="scientific">Senna tora</name>
    <dbReference type="NCBI Taxonomy" id="362788"/>
    <lineage>
        <taxon>Eukaryota</taxon>
        <taxon>Viridiplantae</taxon>
        <taxon>Streptophyta</taxon>
        <taxon>Embryophyta</taxon>
        <taxon>Tracheophyta</taxon>
        <taxon>Spermatophyta</taxon>
        <taxon>Magnoliopsida</taxon>
        <taxon>eudicotyledons</taxon>
        <taxon>Gunneridae</taxon>
        <taxon>Pentapetalae</taxon>
        <taxon>rosids</taxon>
        <taxon>fabids</taxon>
        <taxon>Fabales</taxon>
        <taxon>Fabaceae</taxon>
        <taxon>Caesalpinioideae</taxon>
        <taxon>Cassia clade</taxon>
        <taxon>Senna</taxon>
    </lineage>
</organism>
<name>A0A834XHK6_9FABA</name>